<keyword evidence="4" id="KW-0833">Ubl conjugation pathway</keyword>
<keyword evidence="5" id="KW-0378">Hydrolase</keyword>
<keyword evidence="3" id="KW-0645">Protease</keyword>
<accession>A0AA36IKE0</accession>
<evidence type="ECO:0000256" key="1">
    <source>
        <dbReference type="ARBA" id="ARBA00000707"/>
    </source>
</evidence>
<sequence>MGVFSLKHGRRQSERPMHLRFEQQMQRVTDAVKHFMQEMSEHQRADAARYLRRLLAGATEPGENCSTCYHQLCEGVAQDFLEGAAGFELLLRSEERQSFERCVLTSVLLLALSKRYRVEYGAHPAADRRMAVPYRAKDVAAERAEFGHPDVAILLSILTYYRGGLSDTHLDEVFGRLQRRAVETEAALIYEHWTGEMKDHMPEDLRKWSGVNLDNRQRVLERLYPKLRRHRRVVDFWLDEVVFPVEAKCFPHKIASTGWDLCTHDHVTTGFSGTNDTRLLLPLSIKQKDLEALTCTNGIVLRNLLIKDNNCYTALAPCEAPSGASLLVSARASKHVINVVLDAGAWVTDMSNEKFAHEWLKIRDDMEAVVFFGADNDILVMNHAGSKMPLATSPYESSLNKCLLYLDDIHTRGSDFRLAPGTHAAVTLGRRMQKDKLVQTCMRMRLLGSAVQLSQAALMSNRAAKPSSRKVSFYAPFEVDQQLAGFRARLPGQAACRDLLAILSWCLANTARAIAENLPYWAAQGITRSQRQYAYDNYYDRDDPECCDLDSLSSACAEDENWSLQEMYGQARGHRPMPAVVYSMIRRRARAANREDVLMEGGVEERIMKHVEELAKAVLCPTSLL</sequence>
<evidence type="ECO:0000256" key="3">
    <source>
        <dbReference type="ARBA" id="ARBA00022670"/>
    </source>
</evidence>
<organism evidence="8 9">
    <name type="scientific">Effrenium voratum</name>
    <dbReference type="NCBI Taxonomy" id="2562239"/>
    <lineage>
        <taxon>Eukaryota</taxon>
        <taxon>Sar</taxon>
        <taxon>Alveolata</taxon>
        <taxon>Dinophyceae</taxon>
        <taxon>Suessiales</taxon>
        <taxon>Symbiodiniaceae</taxon>
        <taxon>Effrenium</taxon>
    </lineage>
</organism>
<evidence type="ECO:0000259" key="7">
    <source>
        <dbReference type="Pfam" id="PF12359"/>
    </source>
</evidence>
<dbReference type="InterPro" id="IPR051346">
    <property type="entry name" value="OTU_Deubiquitinase"/>
</dbReference>
<proteinExistence type="predicted"/>
<evidence type="ECO:0000313" key="9">
    <source>
        <dbReference type="Proteomes" id="UP001178507"/>
    </source>
</evidence>
<reference evidence="8" key="1">
    <citation type="submission" date="2023-08" db="EMBL/GenBank/DDBJ databases">
        <authorList>
            <person name="Chen Y."/>
            <person name="Shah S."/>
            <person name="Dougan E. K."/>
            <person name="Thang M."/>
            <person name="Chan C."/>
        </authorList>
    </citation>
    <scope>NUCLEOTIDE SEQUENCE</scope>
</reference>
<evidence type="ECO:0000313" key="8">
    <source>
        <dbReference type="EMBL" id="CAJ1388957.1"/>
    </source>
</evidence>
<gene>
    <name evidence="8" type="ORF">EVOR1521_LOCUS14687</name>
</gene>
<comment type="caution">
    <text evidence="8">The sequence shown here is derived from an EMBL/GenBank/DDBJ whole genome shotgun (WGS) entry which is preliminary data.</text>
</comment>
<evidence type="ECO:0000256" key="2">
    <source>
        <dbReference type="ARBA" id="ARBA00012759"/>
    </source>
</evidence>
<keyword evidence="6" id="KW-0788">Thiol protease</keyword>
<feature type="domain" description="DUF3645" evidence="7">
    <location>
        <begin position="128"/>
        <end position="155"/>
    </location>
</feature>
<dbReference type="EMBL" id="CAUJNA010001780">
    <property type="protein sequence ID" value="CAJ1388957.1"/>
    <property type="molecule type" value="Genomic_DNA"/>
</dbReference>
<dbReference type="Pfam" id="PF12359">
    <property type="entry name" value="DUF3645"/>
    <property type="match status" value="1"/>
</dbReference>
<name>A0AA36IKE0_9DINO</name>
<dbReference type="GO" id="GO:0004843">
    <property type="term" value="F:cysteine-type deubiquitinase activity"/>
    <property type="evidence" value="ECO:0007669"/>
    <property type="project" value="UniProtKB-EC"/>
</dbReference>
<keyword evidence="9" id="KW-1185">Reference proteome</keyword>
<dbReference type="InterPro" id="IPR022105">
    <property type="entry name" value="DUF3645"/>
</dbReference>
<evidence type="ECO:0000256" key="5">
    <source>
        <dbReference type="ARBA" id="ARBA00022801"/>
    </source>
</evidence>
<dbReference type="Proteomes" id="UP001178507">
    <property type="component" value="Unassembled WGS sequence"/>
</dbReference>
<dbReference type="EC" id="3.4.19.12" evidence="2"/>
<dbReference type="AlphaFoldDB" id="A0AA36IKE0"/>
<evidence type="ECO:0000256" key="4">
    <source>
        <dbReference type="ARBA" id="ARBA00022786"/>
    </source>
</evidence>
<protein>
    <recommendedName>
        <fullName evidence="2">ubiquitinyl hydrolase 1</fullName>
        <ecNumber evidence="2">3.4.19.12</ecNumber>
    </recommendedName>
</protein>
<dbReference type="PANTHER" id="PTHR13367:SF33">
    <property type="entry name" value="P-LOOP CONTAINING NUCLEOSIDE TRIPHOSPHATE HYDROLASE PROTEIN"/>
    <property type="match status" value="1"/>
</dbReference>
<comment type="catalytic activity">
    <reaction evidence="1">
        <text>Thiol-dependent hydrolysis of ester, thioester, amide, peptide and isopeptide bonds formed by the C-terminal Gly of ubiquitin (a 76-residue protein attached to proteins as an intracellular targeting signal).</text>
        <dbReference type="EC" id="3.4.19.12"/>
    </reaction>
</comment>
<dbReference type="GO" id="GO:0006508">
    <property type="term" value="P:proteolysis"/>
    <property type="evidence" value="ECO:0007669"/>
    <property type="project" value="UniProtKB-KW"/>
</dbReference>
<dbReference type="PANTHER" id="PTHR13367">
    <property type="entry name" value="UBIQUITIN THIOESTERASE"/>
    <property type="match status" value="1"/>
</dbReference>
<evidence type="ECO:0000256" key="6">
    <source>
        <dbReference type="ARBA" id="ARBA00022807"/>
    </source>
</evidence>